<accession>A0AAE3J872</accession>
<name>A0AAE3J872_9FIRM</name>
<dbReference type="Pfam" id="PF12229">
    <property type="entry name" value="PG_binding_4"/>
    <property type="match status" value="2"/>
</dbReference>
<dbReference type="AlphaFoldDB" id="A0AAE3J872"/>
<keyword evidence="5" id="KW-1185">Reference proteome</keyword>
<gene>
    <name evidence="4" type="ORF">LKE05_01645</name>
</gene>
<sequence length="605" mass="66037">MQENNNENKKILNENDANDVMQNSENTETNDTEETDVTPVSEENVSESELTENNESDVPNTISEEEIADNYSFDDEEDDFAISTEENDETSPSEQDDNADDDTETDIEKEQRKAELTKKIKAGLKKAAVPALIAVIVLICTFIAFFIYSLSTIEEDKVMKNVYIEQLDVGGLTYDEALDSINATYLLQDAAITLTSNGQTYEINGSDIGLTAVAEDTAKKAFDYCKSDSTFKNALAAIELMFKPHVIVPAVQVDTEQLDAKLNEFGNIALGERKQHYVEFNDDGTLTIYSGKTGYNLDPSTAEQEVITALSNEIFNNIAVTFASAPPDEMTVESLDALVYKDPTDARYEVNGNDVNIVAGDTGRYINKDEAAAIIGNVYEGCEPVTLPFYVSYPTVDENTLREKLFSATLSSYSTSYGSSTANRCANVARAASLINGKVIAPGDVFSFNDTVGHRTIENGFSTAKEYVDGKSVDGIGGGTCQVSSTLYSAVLYADLSIVERLNHMMTVGYIPLGQDATVSDGGVDFKFKNNTDYPIKVSAYTSGATITVSIIGTDWEPHREVKISNTSSTSGKNTVVHSTRYVYVNGELISTDTLNTSTYMPHEP</sequence>
<organism evidence="4 5">
    <name type="scientific">Hominilimicola fabiformis</name>
    <dbReference type="NCBI Taxonomy" id="2885356"/>
    <lineage>
        <taxon>Bacteria</taxon>
        <taxon>Bacillati</taxon>
        <taxon>Bacillota</taxon>
        <taxon>Clostridia</taxon>
        <taxon>Eubacteriales</taxon>
        <taxon>Oscillospiraceae</taxon>
        <taxon>Hominilimicola</taxon>
    </lineage>
</organism>
<dbReference type="Pfam" id="PF04294">
    <property type="entry name" value="VanW"/>
    <property type="match status" value="1"/>
</dbReference>
<feature type="domain" description="YoaR-like putative peptidoglycan binding" evidence="3">
    <location>
        <begin position="332"/>
        <end position="382"/>
    </location>
</feature>
<dbReference type="PANTHER" id="PTHR35788:SF1">
    <property type="entry name" value="EXPORTED PROTEIN"/>
    <property type="match status" value="1"/>
</dbReference>
<dbReference type="InterPro" id="IPR022029">
    <property type="entry name" value="YoaR-like_PG-bd"/>
</dbReference>
<keyword evidence="2" id="KW-0812">Transmembrane</keyword>
<comment type="caution">
    <text evidence="4">The sequence shown here is derived from an EMBL/GenBank/DDBJ whole genome shotgun (WGS) entry which is preliminary data.</text>
</comment>
<protein>
    <submittedName>
        <fullName evidence="4">VanW family protein</fullName>
    </submittedName>
</protein>
<feature type="transmembrane region" description="Helical" evidence="2">
    <location>
        <begin position="127"/>
        <end position="150"/>
    </location>
</feature>
<feature type="compositionally biased region" description="Acidic residues" evidence="1">
    <location>
        <begin position="44"/>
        <end position="55"/>
    </location>
</feature>
<dbReference type="RefSeq" id="WP_308455725.1">
    <property type="nucleotide sequence ID" value="NZ_JAJEQM010000002.1"/>
</dbReference>
<feature type="region of interest" description="Disordered" evidence="1">
    <location>
        <begin position="1"/>
        <end position="106"/>
    </location>
</feature>
<dbReference type="Proteomes" id="UP001198242">
    <property type="component" value="Unassembled WGS sequence"/>
</dbReference>
<dbReference type="PANTHER" id="PTHR35788">
    <property type="entry name" value="EXPORTED PROTEIN-RELATED"/>
    <property type="match status" value="1"/>
</dbReference>
<reference evidence="4 5" key="1">
    <citation type="submission" date="2021-10" db="EMBL/GenBank/DDBJ databases">
        <title>Anaerobic single-cell dispensing facilitates the cultivation of human gut bacteria.</title>
        <authorList>
            <person name="Afrizal A."/>
        </authorList>
    </citation>
    <scope>NUCLEOTIDE SEQUENCE [LARGE SCALE GENOMIC DNA]</scope>
    <source>
        <strain evidence="4 5">CLA-AA-H232</strain>
    </source>
</reference>
<evidence type="ECO:0000313" key="4">
    <source>
        <dbReference type="EMBL" id="MCC2209498.1"/>
    </source>
</evidence>
<evidence type="ECO:0000256" key="2">
    <source>
        <dbReference type="SAM" id="Phobius"/>
    </source>
</evidence>
<evidence type="ECO:0000313" key="5">
    <source>
        <dbReference type="Proteomes" id="UP001198242"/>
    </source>
</evidence>
<proteinExistence type="predicted"/>
<feature type="compositionally biased region" description="Basic and acidic residues" evidence="1">
    <location>
        <begin position="1"/>
        <end position="13"/>
    </location>
</feature>
<dbReference type="InterPro" id="IPR052913">
    <property type="entry name" value="Glycopeptide_resist_protein"/>
</dbReference>
<feature type="domain" description="YoaR-like putative peptidoglycan binding" evidence="3">
    <location>
        <begin position="201"/>
        <end position="313"/>
    </location>
</feature>
<evidence type="ECO:0000256" key="1">
    <source>
        <dbReference type="SAM" id="MobiDB-lite"/>
    </source>
</evidence>
<feature type="compositionally biased region" description="Acidic residues" evidence="1">
    <location>
        <begin position="63"/>
        <end position="105"/>
    </location>
</feature>
<dbReference type="InterPro" id="IPR007391">
    <property type="entry name" value="Vancomycin_resist_VanW"/>
</dbReference>
<evidence type="ECO:0000259" key="3">
    <source>
        <dbReference type="Pfam" id="PF12229"/>
    </source>
</evidence>
<keyword evidence="2" id="KW-1133">Transmembrane helix</keyword>
<dbReference type="EMBL" id="JAJEQM010000002">
    <property type="protein sequence ID" value="MCC2209498.1"/>
    <property type="molecule type" value="Genomic_DNA"/>
</dbReference>
<keyword evidence="2" id="KW-0472">Membrane</keyword>